<name>A0ACB8QHS3_9AGAM</name>
<organism evidence="1 2">
    <name type="scientific">Vararia minispora EC-137</name>
    <dbReference type="NCBI Taxonomy" id="1314806"/>
    <lineage>
        <taxon>Eukaryota</taxon>
        <taxon>Fungi</taxon>
        <taxon>Dikarya</taxon>
        <taxon>Basidiomycota</taxon>
        <taxon>Agaricomycotina</taxon>
        <taxon>Agaricomycetes</taxon>
        <taxon>Russulales</taxon>
        <taxon>Lachnocladiaceae</taxon>
        <taxon>Vararia</taxon>
    </lineage>
</organism>
<reference evidence="1" key="2">
    <citation type="journal article" date="2022" name="New Phytol.">
        <title>Evolutionary transition to the ectomycorrhizal habit in the genomes of a hyperdiverse lineage of mushroom-forming fungi.</title>
        <authorList>
            <person name="Looney B."/>
            <person name="Miyauchi S."/>
            <person name="Morin E."/>
            <person name="Drula E."/>
            <person name="Courty P.E."/>
            <person name="Kohler A."/>
            <person name="Kuo A."/>
            <person name="LaButti K."/>
            <person name="Pangilinan J."/>
            <person name="Lipzen A."/>
            <person name="Riley R."/>
            <person name="Andreopoulos W."/>
            <person name="He G."/>
            <person name="Johnson J."/>
            <person name="Nolan M."/>
            <person name="Tritt A."/>
            <person name="Barry K.W."/>
            <person name="Grigoriev I.V."/>
            <person name="Nagy L.G."/>
            <person name="Hibbett D."/>
            <person name="Henrissat B."/>
            <person name="Matheny P.B."/>
            <person name="Labbe J."/>
            <person name="Martin F.M."/>
        </authorList>
    </citation>
    <scope>NUCLEOTIDE SEQUENCE</scope>
    <source>
        <strain evidence="1">EC-137</strain>
    </source>
</reference>
<feature type="non-terminal residue" evidence="1">
    <location>
        <position position="62"/>
    </location>
</feature>
<reference evidence="1" key="1">
    <citation type="submission" date="2021-02" db="EMBL/GenBank/DDBJ databases">
        <authorList>
            <consortium name="DOE Joint Genome Institute"/>
            <person name="Ahrendt S."/>
            <person name="Looney B.P."/>
            <person name="Miyauchi S."/>
            <person name="Morin E."/>
            <person name="Drula E."/>
            <person name="Courty P.E."/>
            <person name="Chicoki N."/>
            <person name="Fauchery L."/>
            <person name="Kohler A."/>
            <person name="Kuo A."/>
            <person name="Labutti K."/>
            <person name="Pangilinan J."/>
            <person name="Lipzen A."/>
            <person name="Riley R."/>
            <person name="Andreopoulos W."/>
            <person name="He G."/>
            <person name="Johnson J."/>
            <person name="Barry K.W."/>
            <person name="Grigoriev I.V."/>
            <person name="Nagy L."/>
            <person name="Hibbett D."/>
            <person name="Henrissat B."/>
            <person name="Matheny P.B."/>
            <person name="Labbe J."/>
            <person name="Martin F."/>
        </authorList>
    </citation>
    <scope>NUCLEOTIDE SEQUENCE</scope>
    <source>
        <strain evidence="1">EC-137</strain>
    </source>
</reference>
<accession>A0ACB8QHS3</accession>
<sequence length="62" mass="6811">SSNQQAYPLTFYADELRRALAEQAFGIKHKVAFSSSATEATATIVLLEETSIDVLLDTEGYK</sequence>
<evidence type="ECO:0000313" key="2">
    <source>
        <dbReference type="Proteomes" id="UP000814128"/>
    </source>
</evidence>
<dbReference type="Proteomes" id="UP000814128">
    <property type="component" value="Unassembled WGS sequence"/>
</dbReference>
<keyword evidence="2" id="KW-1185">Reference proteome</keyword>
<comment type="caution">
    <text evidence="1">The sequence shown here is derived from an EMBL/GenBank/DDBJ whole genome shotgun (WGS) entry which is preliminary data.</text>
</comment>
<evidence type="ECO:0000313" key="1">
    <source>
        <dbReference type="EMBL" id="KAI0031141.1"/>
    </source>
</evidence>
<protein>
    <submittedName>
        <fullName evidence="1">Uncharacterized protein</fullName>
    </submittedName>
</protein>
<proteinExistence type="predicted"/>
<dbReference type="EMBL" id="MU273591">
    <property type="protein sequence ID" value="KAI0031141.1"/>
    <property type="molecule type" value="Genomic_DNA"/>
</dbReference>
<feature type="non-terminal residue" evidence="1">
    <location>
        <position position="1"/>
    </location>
</feature>
<gene>
    <name evidence="1" type="ORF">K488DRAFT_23498</name>
</gene>